<evidence type="ECO:0000313" key="3">
    <source>
        <dbReference type="EMBL" id="VFJ89506.1"/>
    </source>
</evidence>
<feature type="transmembrane region" description="Helical" evidence="1">
    <location>
        <begin position="308"/>
        <end position="331"/>
    </location>
</feature>
<feature type="transmembrane region" description="Helical" evidence="1">
    <location>
        <begin position="419"/>
        <end position="439"/>
    </location>
</feature>
<keyword evidence="1" id="KW-0472">Membrane</keyword>
<feature type="transmembrane region" description="Helical" evidence="1">
    <location>
        <begin position="281"/>
        <end position="302"/>
    </location>
</feature>
<evidence type="ECO:0000313" key="2">
    <source>
        <dbReference type="EMBL" id="VFJ87772.1"/>
    </source>
</evidence>
<feature type="transmembrane region" description="Helical" evidence="1">
    <location>
        <begin position="12"/>
        <end position="31"/>
    </location>
</feature>
<keyword evidence="1" id="KW-1133">Transmembrane helix</keyword>
<feature type="transmembrane region" description="Helical" evidence="1">
    <location>
        <begin position="392"/>
        <end position="412"/>
    </location>
</feature>
<name>A0A450U7P3_9GAMM</name>
<dbReference type="EMBL" id="CAADFI010000005">
    <property type="protein sequence ID" value="VFJ89506.1"/>
    <property type="molecule type" value="Genomic_DNA"/>
</dbReference>
<proteinExistence type="predicted"/>
<accession>A0A450U7P3</accession>
<feature type="transmembrane region" description="Helical" evidence="1">
    <location>
        <begin position="242"/>
        <end position="261"/>
    </location>
</feature>
<feature type="transmembrane region" description="Helical" evidence="1">
    <location>
        <begin position="343"/>
        <end position="372"/>
    </location>
</feature>
<organism evidence="2">
    <name type="scientific">Candidatus Kentrum eta</name>
    <dbReference type="NCBI Taxonomy" id="2126337"/>
    <lineage>
        <taxon>Bacteria</taxon>
        <taxon>Pseudomonadati</taxon>
        <taxon>Pseudomonadota</taxon>
        <taxon>Gammaproteobacteria</taxon>
        <taxon>Candidatus Kentrum</taxon>
    </lineage>
</organism>
<sequence length="446" mass="49639">MTAILQGLAQGLTGAHLLWGLLALAFGLWLYRNYKILLSEVTDPDKKARLANDRARLRAGIAERRFEARYLRLLGTFLDRITGFIGDRDALAVPQFRDSWRIPLFGLDPFTEGSYLLCLRLALVYPVAGFFLGWALGGAGALGGMEFLPPMEAAGRRWLLVGGLVLSGGLFFKANRAEGWRRGVYVAVAGAFLAEWLRERCHSRESVTRYWLFFNLFFVAYVWAILAWGLPRVTHEAKLPLLLLPVFLGLLPLANAALDWLSLGVTRGLLYAIRSGHHAGWAALAWAVLDIVLALFFLLAIVTLTTGLLAGLNLATVSWGGGALLDLGALFDGIRAEPWSRDYWWIHFMMLSTLVPTLVHFLIAGFAMALILPDRTRRWLLADFDRRDDARWVAWVYVSFVPPLAFVAPGLFLWGLYRLITAGHGAVGMGLLAWARWVAGWVDPGF</sequence>
<feature type="transmembrane region" description="Helical" evidence="1">
    <location>
        <begin position="180"/>
        <end position="198"/>
    </location>
</feature>
<keyword evidence="1" id="KW-0812">Transmembrane</keyword>
<protein>
    <submittedName>
        <fullName evidence="2">Uncharacterized protein</fullName>
    </submittedName>
</protein>
<evidence type="ECO:0000256" key="1">
    <source>
        <dbReference type="SAM" id="Phobius"/>
    </source>
</evidence>
<dbReference type="AlphaFoldDB" id="A0A450U7P3"/>
<dbReference type="EMBL" id="CAADFG010000005">
    <property type="protein sequence ID" value="VFJ87772.1"/>
    <property type="molecule type" value="Genomic_DNA"/>
</dbReference>
<feature type="transmembrane region" description="Helical" evidence="1">
    <location>
        <begin position="123"/>
        <end position="145"/>
    </location>
</feature>
<evidence type="ECO:0000313" key="4">
    <source>
        <dbReference type="EMBL" id="VFJ96168.1"/>
    </source>
</evidence>
<gene>
    <name evidence="2" type="ORF">BECKH772A_GA0070896_100059</name>
    <name evidence="3" type="ORF">BECKH772B_GA0070898_100059</name>
    <name evidence="4" type="ORF">BECKH772C_GA0070978_100059</name>
</gene>
<feature type="transmembrane region" description="Helical" evidence="1">
    <location>
        <begin position="210"/>
        <end position="230"/>
    </location>
</feature>
<reference evidence="2" key="1">
    <citation type="submission" date="2019-02" db="EMBL/GenBank/DDBJ databases">
        <authorList>
            <person name="Gruber-Vodicka R. H."/>
            <person name="Seah K. B. B."/>
        </authorList>
    </citation>
    <scope>NUCLEOTIDE SEQUENCE</scope>
    <source>
        <strain evidence="4">BECK_SA2B12</strain>
        <strain evidence="2">BECK_SA2B15</strain>
        <strain evidence="3">BECK_SA2B20</strain>
    </source>
</reference>
<dbReference type="EMBL" id="CAADFJ010000005">
    <property type="protein sequence ID" value="VFJ96168.1"/>
    <property type="molecule type" value="Genomic_DNA"/>
</dbReference>
<feature type="transmembrane region" description="Helical" evidence="1">
    <location>
        <begin position="157"/>
        <end position="174"/>
    </location>
</feature>